<evidence type="ECO:0000313" key="2">
    <source>
        <dbReference type="Proteomes" id="UP000032452"/>
    </source>
</evidence>
<sequence>MTSYQPDRLNRIEESLERSTQLLERVVRVQERMLETQSTTLENQGRTNERIEILLDAATRHESTISRLDAILERLIYREGRNGGEPRENE</sequence>
<dbReference type="Proteomes" id="UP000032452">
    <property type="component" value="Unassembled WGS sequence"/>
</dbReference>
<name>A0A0D8ZUB9_9CYAN</name>
<protein>
    <submittedName>
        <fullName evidence="1">Uncharacterized protein</fullName>
    </submittedName>
</protein>
<gene>
    <name evidence="1" type="ORF">UH38_15680</name>
</gene>
<dbReference type="AlphaFoldDB" id="A0A0D8ZUB9"/>
<comment type="caution">
    <text evidence="1">The sequence shown here is derived from an EMBL/GenBank/DDBJ whole genome shotgun (WGS) entry which is preliminary data.</text>
</comment>
<keyword evidence="2" id="KW-1185">Reference proteome</keyword>
<proteinExistence type="predicted"/>
<accession>A0A0D8ZUB9</accession>
<organism evidence="1 2">
    <name type="scientific">Aliterella atlantica CENA595</name>
    <dbReference type="NCBI Taxonomy" id="1618023"/>
    <lineage>
        <taxon>Bacteria</taxon>
        <taxon>Bacillati</taxon>
        <taxon>Cyanobacteriota</taxon>
        <taxon>Cyanophyceae</taxon>
        <taxon>Chroococcidiopsidales</taxon>
        <taxon>Aliterellaceae</taxon>
        <taxon>Aliterella</taxon>
    </lineage>
</organism>
<evidence type="ECO:0000313" key="1">
    <source>
        <dbReference type="EMBL" id="KJH70836.1"/>
    </source>
</evidence>
<dbReference type="EMBL" id="JYON01000017">
    <property type="protein sequence ID" value="KJH70836.1"/>
    <property type="molecule type" value="Genomic_DNA"/>
</dbReference>
<reference evidence="1 2" key="1">
    <citation type="submission" date="2015-02" db="EMBL/GenBank/DDBJ databases">
        <title>Draft genome of a novel marine cyanobacterium (Chroococcales) isolated from South Atlantic Ocean.</title>
        <authorList>
            <person name="Rigonato J."/>
            <person name="Alvarenga D.O."/>
            <person name="Branco L.H."/>
            <person name="Varani A.M."/>
            <person name="Brandini F.P."/>
            <person name="Fiore M.F."/>
        </authorList>
    </citation>
    <scope>NUCLEOTIDE SEQUENCE [LARGE SCALE GENOMIC DNA]</scope>
    <source>
        <strain evidence="1 2">CENA595</strain>
    </source>
</reference>